<dbReference type="PROSITE" id="PS50222">
    <property type="entry name" value="EF_HAND_2"/>
    <property type="match status" value="1"/>
</dbReference>
<organism evidence="2 3">
    <name type="scientific">Parascaris equorum</name>
    <name type="common">Equine roundworm</name>
    <dbReference type="NCBI Taxonomy" id="6256"/>
    <lineage>
        <taxon>Eukaryota</taxon>
        <taxon>Metazoa</taxon>
        <taxon>Ecdysozoa</taxon>
        <taxon>Nematoda</taxon>
        <taxon>Chromadorea</taxon>
        <taxon>Rhabditida</taxon>
        <taxon>Spirurina</taxon>
        <taxon>Ascaridomorpha</taxon>
        <taxon>Ascaridoidea</taxon>
        <taxon>Ascarididae</taxon>
        <taxon>Parascaris</taxon>
    </lineage>
</organism>
<dbReference type="AlphaFoldDB" id="A0A914R5P8"/>
<dbReference type="WBParaSite" id="PEQ_0000194901-mRNA-1">
    <property type="protein sequence ID" value="PEQ_0000194901-mRNA-1"/>
    <property type="gene ID" value="PEQ_0000194901"/>
</dbReference>
<dbReference type="Gene3D" id="1.10.238.10">
    <property type="entry name" value="EF-hand"/>
    <property type="match status" value="1"/>
</dbReference>
<dbReference type="GO" id="GO:0005509">
    <property type="term" value="F:calcium ion binding"/>
    <property type="evidence" value="ECO:0007669"/>
    <property type="project" value="InterPro"/>
</dbReference>
<keyword evidence="2" id="KW-1185">Reference proteome</keyword>
<feature type="domain" description="EF-hand" evidence="1">
    <location>
        <begin position="5"/>
        <end position="40"/>
    </location>
</feature>
<dbReference type="SUPFAM" id="SSF47473">
    <property type="entry name" value="EF-hand"/>
    <property type="match status" value="1"/>
</dbReference>
<dbReference type="InterPro" id="IPR002048">
    <property type="entry name" value="EF_hand_dom"/>
</dbReference>
<dbReference type="InterPro" id="IPR011992">
    <property type="entry name" value="EF-hand-dom_pair"/>
</dbReference>
<dbReference type="Proteomes" id="UP000887564">
    <property type="component" value="Unplaced"/>
</dbReference>
<evidence type="ECO:0000259" key="1">
    <source>
        <dbReference type="PROSITE" id="PS50222"/>
    </source>
</evidence>
<sequence>MDQRSGISEMRAAFQLFDSDSKGFISVDDLRKVAEELSETVDDEQLLFWPWIDLKVREVCVGKGDGGGRGDPFSLKRMEAAKTKALNKKGSHKGFECGFPDFNGVGGANCRRVVNFLCVLEADVTETSKQRITREK</sequence>
<reference evidence="3" key="1">
    <citation type="submission" date="2022-11" db="UniProtKB">
        <authorList>
            <consortium name="WormBaseParasite"/>
        </authorList>
    </citation>
    <scope>IDENTIFICATION</scope>
</reference>
<accession>A0A914R5P8</accession>
<dbReference type="Pfam" id="PF13405">
    <property type="entry name" value="EF-hand_6"/>
    <property type="match status" value="1"/>
</dbReference>
<evidence type="ECO:0000313" key="2">
    <source>
        <dbReference type="Proteomes" id="UP000887564"/>
    </source>
</evidence>
<name>A0A914R5P8_PAREQ</name>
<proteinExistence type="predicted"/>
<evidence type="ECO:0000313" key="3">
    <source>
        <dbReference type="WBParaSite" id="PEQ_0000194901-mRNA-1"/>
    </source>
</evidence>
<protein>
    <submittedName>
        <fullName evidence="3">EF-hand domain-containing protein</fullName>
    </submittedName>
</protein>
<dbReference type="SMART" id="SM00054">
    <property type="entry name" value="EFh"/>
    <property type="match status" value="1"/>
</dbReference>